<reference evidence="1 2" key="1">
    <citation type="journal article" date="2016" name="Mol. Biol. Evol.">
        <title>Comparative Genomics of Early-Diverging Mushroom-Forming Fungi Provides Insights into the Origins of Lignocellulose Decay Capabilities.</title>
        <authorList>
            <person name="Nagy L.G."/>
            <person name="Riley R."/>
            <person name="Tritt A."/>
            <person name="Adam C."/>
            <person name="Daum C."/>
            <person name="Floudas D."/>
            <person name="Sun H."/>
            <person name="Yadav J.S."/>
            <person name="Pangilinan J."/>
            <person name="Larsson K.H."/>
            <person name="Matsuura K."/>
            <person name="Barry K."/>
            <person name="Labutti K."/>
            <person name="Kuo R."/>
            <person name="Ohm R.A."/>
            <person name="Bhattacharya S.S."/>
            <person name="Shirouzu T."/>
            <person name="Yoshinaga Y."/>
            <person name="Martin F.M."/>
            <person name="Grigoriev I.V."/>
            <person name="Hibbett D.S."/>
        </authorList>
    </citation>
    <scope>NUCLEOTIDE SEQUENCE [LARGE SCALE GENOMIC DNA]</scope>
    <source>
        <strain evidence="1 2">CBS 109695</strain>
    </source>
</reference>
<evidence type="ECO:0000313" key="1">
    <source>
        <dbReference type="EMBL" id="KZP07902.1"/>
    </source>
</evidence>
<accession>A0A165WTL2</accession>
<dbReference type="AlphaFoldDB" id="A0A165WTL2"/>
<name>A0A165WTL2_9AGAM</name>
<keyword evidence="2" id="KW-1185">Reference proteome</keyword>
<proteinExistence type="predicted"/>
<sequence>MWHVALSTRAEPDVHGRLQEHEHEAAIMPHAATLTALQNVARSNRNLAFPFVSPPSCLTMYHPRQCSVRAPDVRTDC</sequence>
<protein>
    <submittedName>
        <fullName evidence="1">Uncharacterized protein</fullName>
    </submittedName>
</protein>
<evidence type="ECO:0000313" key="2">
    <source>
        <dbReference type="Proteomes" id="UP000076532"/>
    </source>
</evidence>
<organism evidence="1 2">
    <name type="scientific">Athelia psychrophila</name>
    <dbReference type="NCBI Taxonomy" id="1759441"/>
    <lineage>
        <taxon>Eukaryota</taxon>
        <taxon>Fungi</taxon>
        <taxon>Dikarya</taxon>
        <taxon>Basidiomycota</taxon>
        <taxon>Agaricomycotina</taxon>
        <taxon>Agaricomycetes</taxon>
        <taxon>Agaricomycetidae</taxon>
        <taxon>Atheliales</taxon>
        <taxon>Atheliaceae</taxon>
        <taxon>Athelia</taxon>
    </lineage>
</organism>
<gene>
    <name evidence="1" type="ORF">FIBSPDRAFT_875022</name>
</gene>
<dbReference type="EMBL" id="KV417737">
    <property type="protein sequence ID" value="KZP07902.1"/>
    <property type="molecule type" value="Genomic_DNA"/>
</dbReference>
<dbReference type="Proteomes" id="UP000076532">
    <property type="component" value="Unassembled WGS sequence"/>
</dbReference>